<sequence length="52" mass="5841">MIILLITFILGVLTGILLYRNNIKKSEKVINGAEEVKAKGKFLLDILKGRNK</sequence>
<protein>
    <submittedName>
        <fullName evidence="1">Uncharacterized protein</fullName>
    </submittedName>
</protein>
<accession>A0A6J7XM97</accession>
<dbReference type="EMBL" id="LR798451">
    <property type="protein sequence ID" value="CAB5238414.1"/>
    <property type="molecule type" value="Genomic_DNA"/>
</dbReference>
<proteinExistence type="predicted"/>
<evidence type="ECO:0000313" key="1">
    <source>
        <dbReference type="EMBL" id="CAB5238414.1"/>
    </source>
</evidence>
<reference evidence="1" key="1">
    <citation type="submission" date="2020-05" db="EMBL/GenBank/DDBJ databases">
        <authorList>
            <person name="Chiriac C."/>
            <person name="Salcher M."/>
            <person name="Ghai R."/>
            <person name="Kavagutti S V."/>
        </authorList>
    </citation>
    <scope>NUCLEOTIDE SEQUENCE</scope>
</reference>
<organism evidence="1">
    <name type="scientific">uncultured Caudovirales phage</name>
    <dbReference type="NCBI Taxonomy" id="2100421"/>
    <lineage>
        <taxon>Viruses</taxon>
        <taxon>Duplodnaviria</taxon>
        <taxon>Heunggongvirae</taxon>
        <taxon>Uroviricota</taxon>
        <taxon>Caudoviricetes</taxon>
        <taxon>Peduoviridae</taxon>
        <taxon>Maltschvirus</taxon>
        <taxon>Maltschvirus maltsch</taxon>
    </lineage>
</organism>
<gene>
    <name evidence="1" type="ORF">UFOVP144_56</name>
</gene>
<name>A0A6J7XM97_9CAUD</name>